<dbReference type="InParanoid" id="A0A2K2AT49"/>
<keyword evidence="1" id="KW-1133">Transmembrane helix</keyword>
<keyword evidence="1" id="KW-0472">Membrane</keyword>
<organism evidence="2 3">
    <name type="scientific">Populus trichocarpa</name>
    <name type="common">Western balsam poplar</name>
    <name type="synonym">Populus balsamifera subsp. trichocarpa</name>
    <dbReference type="NCBI Taxonomy" id="3694"/>
    <lineage>
        <taxon>Eukaryota</taxon>
        <taxon>Viridiplantae</taxon>
        <taxon>Streptophyta</taxon>
        <taxon>Embryophyta</taxon>
        <taxon>Tracheophyta</taxon>
        <taxon>Spermatophyta</taxon>
        <taxon>Magnoliopsida</taxon>
        <taxon>eudicotyledons</taxon>
        <taxon>Gunneridae</taxon>
        <taxon>Pentapetalae</taxon>
        <taxon>rosids</taxon>
        <taxon>fabids</taxon>
        <taxon>Malpighiales</taxon>
        <taxon>Salicaceae</taxon>
        <taxon>Saliceae</taxon>
        <taxon>Populus</taxon>
    </lineage>
</organism>
<gene>
    <name evidence="2" type="ORF">POPTR_004G113300</name>
</gene>
<dbReference type="AlphaFoldDB" id="A0A2K2AT49"/>
<keyword evidence="1" id="KW-0812">Transmembrane</keyword>
<name>A0A2K2AT49_POPTR</name>
<sequence>MNAISCSDFSKIVGSNPFSCCFFFFSFLCVCGGCIWHLELSILQKCLINVLGGG</sequence>
<dbReference type="Proteomes" id="UP000006729">
    <property type="component" value="Chromosome 4"/>
</dbReference>
<accession>A0A2K2AT49</accession>
<evidence type="ECO:0000313" key="2">
    <source>
        <dbReference type="EMBL" id="PNT40702.1"/>
    </source>
</evidence>
<evidence type="ECO:0000313" key="3">
    <source>
        <dbReference type="Proteomes" id="UP000006729"/>
    </source>
</evidence>
<keyword evidence="3" id="KW-1185">Reference proteome</keyword>
<evidence type="ECO:0000256" key="1">
    <source>
        <dbReference type="SAM" id="Phobius"/>
    </source>
</evidence>
<protein>
    <submittedName>
        <fullName evidence="2">Uncharacterized protein</fullName>
    </submittedName>
</protein>
<proteinExistence type="predicted"/>
<dbReference type="EMBL" id="CM009293">
    <property type="protein sequence ID" value="PNT40702.1"/>
    <property type="molecule type" value="Genomic_DNA"/>
</dbReference>
<reference evidence="2 3" key="1">
    <citation type="journal article" date="2006" name="Science">
        <title>The genome of black cottonwood, Populus trichocarpa (Torr. &amp; Gray).</title>
        <authorList>
            <person name="Tuskan G.A."/>
            <person name="Difazio S."/>
            <person name="Jansson S."/>
            <person name="Bohlmann J."/>
            <person name="Grigoriev I."/>
            <person name="Hellsten U."/>
            <person name="Putnam N."/>
            <person name="Ralph S."/>
            <person name="Rombauts S."/>
            <person name="Salamov A."/>
            <person name="Schein J."/>
            <person name="Sterck L."/>
            <person name="Aerts A."/>
            <person name="Bhalerao R.R."/>
            <person name="Bhalerao R.P."/>
            <person name="Blaudez D."/>
            <person name="Boerjan W."/>
            <person name="Brun A."/>
            <person name="Brunner A."/>
            <person name="Busov V."/>
            <person name="Campbell M."/>
            <person name="Carlson J."/>
            <person name="Chalot M."/>
            <person name="Chapman J."/>
            <person name="Chen G.L."/>
            <person name="Cooper D."/>
            <person name="Coutinho P.M."/>
            <person name="Couturier J."/>
            <person name="Covert S."/>
            <person name="Cronk Q."/>
            <person name="Cunningham R."/>
            <person name="Davis J."/>
            <person name="Degroeve S."/>
            <person name="Dejardin A."/>
            <person name="Depamphilis C."/>
            <person name="Detter J."/>
            <person name="Dirks B."/>
            <person name="Dubchak I."/>
            <person name="Duplessis S."/>
            <person name="Ehlting J."/>
            <person name="Ellis B."/>
            <person name="Gendler K."/>
            <person name="Goodstein D."/>
            <person name="Gribskov M."/>
            <person name="Grimwood J."/>
            <person name="Groover A."/>
            <person name="Gunter L."/>
            <person name="Hamberger B."/>
            <person name="Heinze B."/>
            <person name="Helariutta Y."/>
            <person name="Henrissat B."/>
            <person name="Holligan D."/>
            <person name="Holt R."/>
            <person name="Huang W."/>
            <person name="Islam-Faridi N."/>
            <person name="Jones S."/>
            <person name="Jones-Rhoades M."/>
            <person name="Jorgensen R."/>
            <person name="Joshi C."/>
            <person name="Kangasjarvi J."/>
            <person name="Karlsson J."/>
            <person name="Kelleher C."/>
            <person name="Kirkpatrick R."/>
            <person name="Kirst M."/>
            <person name="Kohler A."/>
            <person name="Kalluri U."/>
            <person name="Larimer F."/>
            <person name="Leebens-Mack J."/>
            <person name="Leple J.C."/>
            <person name="Locascio P."/>
            <person name="Lou Y."/>
            <person name="Lucas S."/>
            <person name="Martin F."/>
            <person name="Montanini B."/>
            <person name="Napoli C."/>
            <person name="Nelson D.R."/>
            <person name="Nelson C."/>
            <person name="Nieminen K."/>
            <person name="Nilsson O."/>
            <person name="Pereda V."/>
            <person name="Peter G."/>
            <person name="Philippe R."/>
            <person name="Pilate G."/>
            <person name="Poliakov A."/>
            <person name="Razumovskaya J."/>
            <person name="Richardson P."/>
            <person name="Rinaldi C."/>
            <person name="Ritland K."/>
            <person name="Rouze P."/>
            <person name="Ryaboy D."/>
            <person name="Schmutz J."/>
            <person name="Schrader J."/>
            <person name="Segerman B."/>
            <person name="Shin H."/>
            <person name="Siddiqui A."/>
            <person name="Sterky F."/>
            <person name="Terry A."/>
            <person name="Tsai C.J."/>
            <person name="Uberbacher E."/>
            <person name="Unneberg P."/>
            <person name="Vahala J."/>
            <person name="Wall K."/>
            <person name="Wessler S."/>
            <person name="Yang G."/>
            <person name="Yin T."/>
            <person name="Douglas C."/>
            <person name="Marra M."/>
            <person name="Sandberg G."/>
            <person name="Van de Peer Y."/>
            <person name="Rokhsar D."/>
        </authorList>
    </citation>
    <scope>NUCLEOTIDE SEQUENCE [LARGE SCALE GENOMIC DNA]</scope>
    <source>
        <strain evidence="3">cv. Nisqually</strain>
    </source>
</reference>
<feature type="transmembrane region" description="Helical" evidence="1">
    <location>
        <begin position="20"/>
        <end position="38"/>
    </location>
</feature>